<organism evidence="2 3">
    <name type="scientific">Streptomyces kanasensis</name>
    <dbReference type="NCBI Taxonomy" id="936756"/>
    <lineage>
        <taxon>Bacteria</taxon>
        <taxon>Bacillati</taxon>
        <taxon>Actinomycetota</taxon>
        <taxon>Actinomycetes</taxon>
        <taxon>Kitasatosporales</taxon>
        <taxon>Streptomycetaceae</taxon>
        <taxon>Streptomyces</taxon>
    </lineage>
</organism>
<dbReference type="Proteomes" id="UP000054011">
    <property type="component" value="Unassembled WGS sequence"/>
</dbReference>
<feature type="region of interest" description="Disordered" evidence="1">
    <location>
        <begin position="36"/>
        <end position="124"/>
    </location>
</feature>
<accession>A0A100Y882</accession>
<evidence type="ECO:0000313" key="2">
    <source>
        <dbReference type="EMBL" id="KUH39480.1"/>
    </source>
</evidence>
<protein>
    <submittedName>
        <fullName evidence="2">Uncharacterized protein</fullName>
    </submittedName>
</protein>
<reference evidence="2 3" key="1">
    <citation type="submission" date="2015-11" db="EMBL/GenBank/DDBJ databases">
        <title>Genome-wide analysis reveals the secondary metabolome in Streptomyces kanasensis ZX01.</title>
        <authorList>
            <person name="Zhang G."/>
            <person name="Han L."/>
            <person name="Feng J."/>
            <person name="Zhang X."/>
        </authorList>
    </citation>
    <scope>NUCLEOTIDE SEQUENCE [LARGE SCALE GENOMIC DNA]</scope>
    <source>
        <strain evidence="2 3">ZX01</strain>
    </source>
</reference>
<evidence type="ECO:0000313" key="3">
    <source>
        <dbReference type="Proteomes" id="UP000054011"/>
    </source>
</evidence>
<name>A0A100Y882_9ACTN</name>
<proteinExistence type="predicted"/>
<dbReference type="AlphaFoldDB" id="A0A100Y882"/>
<sequence length="171" mass="17204">MGAGGGGGPGGASTLRARVLLGVAVAVTAVSGCVSVAPPPGPAHVPAAGHPTRDPEPLVVEAPAREALESTGPVPRPAARPAPSGPPRPWTAQRRTEGAARPGAPRGGAGTERAGPGHRKRAGVPVRAVLPVPLPVRTAVRVPDACGLAERYGAWRPGGQEARRCRETARR</sequence>
<keyword evidence="3" id="KW-1185">Reference proteome</keyword>
<gene>
    <name evidence="2" type="ORF">ATE80_06915</name>
</gene>
<comment type="caution">
    <text evidence="2">The sequence shown here is derived from an EMBL/GenBank/DDBJ whole genome shotgun (WGS) entry which is preliminary data.</text>
</comment>
<feature type="compositionally biased region" description="Pro residues" evidence="1">
    <location>
        <begin position="74"/>
        <end position="89"/>
    </location>
</feature>
<evidence type="ECO:0000256" key="1">
    <source>
        <dbReference type="SAM" id="MobiDB-lite"/>
    </source>
</evidence>
<dbReference type="EMBL" id="LNSV01000011">
    <property type="protein sequence ID" value="KUH39480.1"/>
    <property type="molecule type" value="Genomic_DNA"/>
</dbReference>